<name>A0A1H6KK97_9BACT</name>
<keyword evidence="3" id="KW-1185">Reference proteome</keyword>
<dbReference type="PROSITE" id="PS00383">
    <property type="entry name" value="TYR_PHOSPHATASE_1"/>
    <property type="match status" value="1"/>
</dbReference>
<sequence>MNVLPVPDDSWVILRPLGLPSGCVGTLFLMGMPGYHRADGSPKEAYGCLQKHGVDFLVNLVGISEMEERGAAYAEDWKAGRVPVDEALHFPLNDYAAPADARSFARLSHRMVARLKRGGSVAVHCANGMGRTGLLAVAVLMAMGVDRDEARASVRRAGSGVESQAQQEFLAGLEPMLRDGGCSAEVFA</sequence>
<dbReference type="Pfam" id="PF22785">
    <property type="entry name" value="Tc-R-P"/>
    <property type="match status" value="1"/>
</dbReference>
<protein>
    <submittedName>
        <fullName evidence="2">Tyrosine/serine-protein phosphatase iphp-type</fullName>
    </submittedName>
</protein>
<dbReference type="PROSITE" id="PS50056">
    <property type="entry name" value="TYR_PHOSPHATASE_2"/>
    <property type="match status" value="1"/>
</dbReference>
<accession>A0A1H6KK97</accession>
<dbReference type="EMBL" id="LT629973">
    <property type="protein sequence ID" value="SEH71933.1"/>
    <property type="molecule type" value="Genomic_DNA"/>
</dbReference>
<proteinExistence type="predicted"/>
<dbReference type="KEGG" id="agl:PYTT_0209"/>
<evidence type="ECO:0000313" key="2">
    <source>
        <dbReference type="EMBL" id="SEH71933.1"/>
    </source>
</evidence>
<gene>
    <name evidence="2" type="ORF">PYTT_0209</name>
</gene>
<feature type="domain" description="Tyrosine specific protein phosphatases" evidence="1">
    <location>
        <begin position="102"/>
        <end position="169"/>
    </location>
</feature>
<dbReference type="SUPFAM" id="SSF52799">
    <property type="entry name" value="(Phosphotyrosine protein) phosphatases II"/>
    <property type="match status" value="1"/>
</dbReference>
<dbReference type="InterPro" id="IPR029021">
    <property type="entry name" value="Prot-tyrosine_phosphatase-like"/>
</dbReference>
<organism evidence="2 3">
    <name type="scientific">Akkermansia glycaniphila</name>
    <dbReference type="NCBI Taxonomy" id="1679444"/>
    <lineage>
        <taxon>Bacteria</taxon>
        <taxon>Pseudomonadati</taxon>
        <taxon>Verrucomicrobiota</taxon>
        <taxon>Verrucomicrobiia</taxon>
        <taxon>Verrucomicrobiales</taxon>
        <taxon>Akkermansiaceae</taxon>
        <taxon>Akkermansia</taxon>
    </lineage>
</organism>
<dbReference type="InterPro" id="IPR016130">
    <property type="entry name" value="Tyr_Pase_AS"/>
</dbReference>
<reference evidence="3" key="1">
    <citation type="submission" date="2016-09" db="EMBL/GenBank/DDBJ databases">
        <authorList>
            <person name="Koehorst J."/>
        </authorList>
    </citation>
    <scope>NUCLEOTIDE SEQUENCE [LARGE SCALE GENOMIC DNA]</scope>
</reference>
<evidence type="ECO:0000259" key="1">
    <source>
        <dbReference type="PROSITE" id="PS50056"/>
    </source>
</evidence>
<dbReference type="PANTHER" id="PTHR23339">
    <property type="entry name" value="TYROSINE SPECIFIC PROTEIN PHOSPHATASE AND DUAL SPECIFICITY PROTEIN PHOSPHATASE"/>
    <property type="match status" value="1"/>
</dbReference>
<dbReference type="AlphaFoldDB" id="A0A1H6KK97"/>
<dbReference type="InterPro" id="IPR000387">
    <property type="entry name" value="Tyr_Pase_dom"/>
</dbReference>
<dbReference type="InterPro" id="IPR050561">
    <property type="entry name" value="PTP"/>
</dbReference>
<dbReference type="OrthoDB" id="9806482at2"/>
<evidence type="ECO:0000313" key="3">
    <source>
        <dbReference type="Proteomes" id="UP000176204"/>
    </source>
</evidence>
<dbReference type="STRING" id="1679444.PYTT_0209"/>
<dbReference type="Proteomes" id="UP000176204">
    <property type="component" value="Chromosome I"/>
</dbReference>
<dbReference type="RefSeq" id="WP_071133185.1">
    <property type="nucleotide sequence ID" value="NZ_LIGX01000002.1"/>
</dbReference>
<dbReference type="Gene3D" id="3.90.190.10">
    <property type="entry name" value="Protein tyrosine phosphatase superfamily"/>
    <property type="match status" value="1"/>
</dbReference>